<dbReference type="Pfam" id="PF13481">
    <property type="entry name" value="AAA_25"/>
    <property type="match status" value="1"/>
</dbReference>
<protein>
    <recommendedName>
        <fullName evidence="11 12">DNA repair protein RadA</fullName>
    </recommendedName>
</protein>
<evidence type="ECO:0000256" key="2">
    <source>
        <dbReference type="ARBA" id="ARBA00022741"/>
    </source>
</evidence>
<dbReference type="Gene3D" id="3.30.230.10">
    <property type="match status" value="1"/>
</dbReference>
<dbReference type="GO" id="GO:0008270">
    <property type="term" value="F:zinc ion binding"/>
    <property type="evidence" value="ECO:0007669"/>
    <property type="project" value="UniProtKB-KW"/>
</dbReference>
<dbReference type="Proteomes" id="UP000593812">
    <property type="component" value="Chromosome"/>
</dbReference>
<evidence type="ECO:0000256" key="1">
    <source>
        <dbReference type="ARBA" id="ARBA00022723"/>
    </source>
</evidence>
<dbReference type="InterPro" id="IPR014721">
    <property type="entry name" value="Ribsml_uS5_D2-typ_fold_subgr"/>
</dbReference>
<dbReference type="GO" id="GO:0016787">
    <property type="term" value="F:hydrolase activity"/>
    <property type="evidence" value="ECO:0007669"/>
    <property type="project" value="UniProtKB-KW"/>
</dbReference>
<keyword evidence="7 11" id="KW-0067">ATP-binding</keyword>
<proteinExistence type="inferred from homology"/>
<keyword evidence="5" id="KW-0378">Hydrolase</keyword>
<evidence type="ECO:0000256" key="4">
    <source>
        <dbReference type="ARBA" id="ARBA00022771"/>
    </source>
</evidence>
<dbReference type="HAMAP" id="MF_01498">
    <property type="entry name" value="RadA_bact"/>
    <property type="match status" value="1"/>
</dbReference>
<reference evidence="15 16" key="1">
    <citation type="submission" date="2020-02" db="EMBL/GenBank/DDBJ databases">
        <title>Tigecycline-resistant Acinetobacter species from pigs and migratory birds.</title>
        <authorList>
            <person name="Chen C."/>
            <person name="Sun J."/>
            <person name="Liao X.-P."/>
            <person name="Liu Y.-H."/>
        </authorList>
    </citation>
    <scope>NUCLEOTIDE SEQUENCE [LARGE SCALE GENOMIC DNA]</scope>
    <source>
        <strain evidence="15 16">C15_T</strain>
    </source>
</reference>
<dbReference type="SMART" id="SM00382">
    <property type="entry name" value="AAA"/>
    <property type="match status" value="1"/>
</dbReference>
<comment type="function">
    <text evidence="11">Plays a role in repairing double-strand DNA breaks, probably involving stabilizing or processing branched DNA or blocked replication forks.</text>
</comment>
<dbReference type="GO" id="GO:0003684">
    <property type="term" value="F:damaged DNA binding"/>
    <property type="evidence" value="ECO:0007669"/>
    <property type="project" value="InterPro"/>
</dbReference>
<keyword evidence="3 11" id="KW-0227">DNA damage</keyword>
<evidence type="ECO:0000256" key="5">
    <source>
        <dbReference type="ARBA" id="ARBA00022801"/>
    </source>
</evidence>
<dbReference type="GO" id="GO:0140664">
    <property type="term" value="F:ATP-dependent DNA damage sensor activity"/>
    <property type="evidence" value="ECO:0007669"/>
    <property type="project" value="InterPro"/>
</dbReference>
<dbReference type="SUPFAM" id="SSF52540">
    <property type="entry name" value="P-loop containing nucleoside triphosphate hydrolases"/>
    <property type="match status" value="1"/>
</dbReference>
<organism evidence="15 16">
    <name type="scientific">Acinetobacter indicus</name>
    <dbReference type="NCBI Taxonomy" id="756892"/>
    <lineage>
        <taxon>Bacteria</taxon>
        <taxon>Pseudomonadati</taxon>
        <taxon>Pseudomonadota</taxon>
        <taxon>Gammaproteobacteria</taxon>
        <taxon>Moraxellales</taxon>
        <taxon>Moraxellaceae</taxon>
        <taxon>Acinetobacter</taxon>
    </lineage>
</organism>
<dbReference type="FunFam" id="3.40.50.300:FF:000050">
    <property type="entry name" value="DNA repair protein RadA"/>
    <property type="match status" value="1"/>
</dbReference>
<evidence type="ECO:0000259" key="14">
    <source>
        <dbReference type="PROSITE" id="PS50162"/>
    </source>
</evidence>
<dbReference type="PRINTS" id="PR01874">
    <property type="entry name" value="DNAREPAIRADA"/>
</dbReference>
<dbReference type="SUPFAM" id="SSF54211">
    <property type="entry name" value="Ribosomal protein S5 domain 2-like"/>
    <property type="match status" value="1"/>
</dbReference>
<evidence type="ECO:0000256" key="10">
    <source>
        <dbReference type="ARBA" id="ARBA00023204"/>
    </source>
</evidence>
<keyword evidence="10 11" id="KW-0234">DNA repair</keyword>
<evidence type="ECO:0000256" key="8">
    <source>
        <dbReference type="ARBA" id="ARBA00023016"/>
    </source>
</evidence>
<feature type="region of interest" description="Lon-protease-like" evidence="11">
    <location>
        <begin position="354"/>
        <end position="463"/>
    </location>
</feature>
<evidence type="ECO:0000256" key="9">
    <source>
        <dbReference type="ARBA" id="ARBA00023125"/>
    </source>
</evidence>
<evidence type="ECO:0000256" key="3">
    <source>
        <dbReference type="ARBA" id="ARBA00022763"/>
    </source>
</evidence>
<dbReference type="Gene3D" id="3.40.50.300">
    <property type="entry name" value="P-loop containing nucleotide triphosphate hydrolases"/>
    <property type="match status" value="1"/>
</dbReference>
<evidence type="ECO:0000256" key="7">
    <source>
        <dbReference type="ARBA" id="ARBA00022840"/>
    </source>
</evidence>
<dbReference type="AlphaFoldDB" id="A0A7S6VNH2"/>
<gene>
    <name evidence="11 15" type="primary">radA</name>
    <name evidence="15" type="ORF">G0027_03265</name>
</gene>
<dbReference type="GO" id="GO:0005524">
    <property type="term" value="F:ATP binding"/>
    <property type="evidence" value="ECO:0007669"/>
    <property type="project" value="UniProtKB-UniRule"/>
</dbReference>
<dbReference type="InterPro" id="IPR003593">
    <property type="entry name" value="AAA+_ATPase"/>
</dbReference>
<keyword evidence="2 11" id="KW-0547">Nucleotide-binding</keyword>
<keyword evidence="9 11" id="KW-0238">DNA-binding</keyword>
<dbReference type="NCBIfam" id="TIGR00416">
    <property type="entry name" value="sms"/>
    <property type="match status" value="1"/>
</dbReference>
<dbReference type="InterPro" id="IPR004504">
    <property type="entry name" value="DNA_repair_RadA"/>
</dbReference>
<sequence length="463" mass="50629">MAKTIVYVCSGCGKEEDKWVGNCVKCRAYNSFSKKTVERKVQHRATTGLSKSGYAGQQHHITKLNMVQMSQEFRCSTGIEEFDRVLGGGLVAGSVVLIGGDPGIGKSTLLLQTATHIAANQSVLYITGEESLSQVAIRAKRLGLPLDRLDVMAETKVERICEILEEQKTSIVILDSIQTLYTEAIPAASGSTSQIKESASILTRFAKQRGISLLIVGHVTKDGALAGPRVLEHMVDCVLYFEGQSDLQYRMMRAVKNHFGAVNELSVFEMTDQGLIEVINPATIFLDRYGEAIAGSVVMVSRNGVRPFLVEVQALVSKTQNASRQLILGLEHNRLSLLLTIMKEHAKIDIIEHNVYVNIVGGLKITETASDLAVLLACVSSWKNQPLPHDMAVFGEVGLSGEIRSVPSAQERIKEAQKNGFKIVVVPKVNLPKQPIGSVKVIAVEYLYQVLQIVFENDLLVVS</sequence>
<comment type="function">
    <text evidence="13">DNA-dependent ATPase involved in processing of recombination intermediates, plays a role in repairing DNA breaks. Stimulates the branch migration of RecA-mediated strand transfer reactions, allowing the 3' invading strand to extend heteroduplex DNA faster. Binds ssDNA in the presence of ADP but not other nucleotides, has ATPase activity that is stimulated by ssDNA and various branched DNA structures, but inhibited by SSB. Does not have RecA's homology-searching function.</text>
</comment>
<keyword evidence="8 11" id="KW-0346">Stress response</keyword>
<dbReference type="PANTHER" id="PTHR32472:SF10">
    <property type="entry name" value="DNA REPAIR PROTEIN RADA-LIKE PROTEIN"/>
    <property type="match status" value="1"/>
</dbReference>
<keyword evidence="4 13" id="KW-0863">Zinc-finger</keyword>
<dbReference type="InterPro" id="IPR020568">
    <property type="entry name" value="Ribosomal_Su5_D2-typ_SF"/>
</dbReference>
<comment type="similarity">
    <text evidence="11 13">Belongs to the RecA family. RadA subfamily.</text>
</comment>
<dbReference type="RefSeq" id="WP_180191935.1">
    <property type="nucleotide sequence ID" value="NZ_CP048654.1"/>
</dbReference>
<evidence type="ECO:0000256" key="12">
    <source>
        <dbReference type="NCBIfam" id="TIGR00416"/>
    </source>
</evidence>
<comment type="caution">
    <text evidence="11">Lacks conserved residue(s) required for the propagation of feature annotation.</text>
</comment>
<dbReference type="Pfam" id="PF13541">
    <property type="entry name" value="ChlI"/>
    <property type="match status" value="1"/>
</dbReference>
<dbReference type="CDD" id="cd01121">
    <property type="entry name" value="RadA_SMS_N"/>
    <property type="match status" value="1"/>
</dbReference>
<dbReference type="InterPro" id="IPR020588">
    <property type="entry name" value="RecA_ATP-bd"/>
</dbReference>
<evidence type="ECO:0000256" key="11">
    <source>
        <dbReference type="HAMAP-Rule" id="MF_01498"/>
    </source>
</evidence>
<dbReference type="GO" id="GO:0000725">
    <property type="term" value="P:recombinational repair"/>
    <property type="evidence" value="ECO:0007669"/>
    <property type="project" value="UniProtKB-UniRule"/>
</dbReference>
<keyword evidence="1 11" id="KW-0479">Metal-binding</keyword>
<evidence type="ECO:0000256" key="13">
    <source>
        <dbReference type="RuleBase" id="RU003555"/>
    </source>
</evidence>
<feature type="binding site" evidence="11">
    <location>
        <begin position="100"/>
        <end position="107"/>
    </location>
    <ligand>
        <name>ATP</name>
        <dbReference type="ChEBI" id="CHEBI:30616"/>
    </ligand>
</feature>
<dbReference type="PROSITE" id="PS50162">
    <property type="entry name" value="RECA_2"/>
    <property type="match status" value="1"/>
</dbReference>
<dbReference type="PANTHER" id="PTHR32472">
    <property type="entry name" value="DNA REPAIR PROTEIN RADA"/>
    <property type="match status" value="1"/>
</dbReference>
<evidence type="ECO:0000313" key="15">
    <source>
        <dbReference type="EMBL" id="QOW41958.1"/>
    </source>
</evidence>
<dbReference type="InterPro" id="IPR027417">
    <property type="entry name" value="P-loop_NTPase"/>
</dbReference>
<name>A0A7S6VNH2_9GAMM</name>
<dbReference type="InterPro" id="IPR041166">
    <property type="entry name" value="Rubredoxin_2"/>
</dbReference>
<accession>A0A7S6VNH2</accession>
<dbReference type="Pfam" id="PF18073">
    <property type="entry name" value="Zn_ribbon_LapB"/>
    <property type="match status" value="1"/>
</dbReference>
<feature type="domain" description="RecA family profile 1" evidence="14">
    <location>
        <begin position="71"/>
        <end position="219"/>
    </location>
</feature>
<comment type="domain">
    <text evidence="11">The middle region has homology to RecA with ATPase motifs including the RadA KNRFG motif, while the C-terminus is homologous to Lon protease.</text>
</comment>
<dbReference type="GO" id="GO:0005829">
    <property type="term" value="C:cytosol"/>
    <property type="evidence" value="ECO:0007669"/>
    <property type="project" value="TreeGrafter"/>
</dbReference>
<evidence type="ECO:0000313" key="16">
    <source>
        <dbReference type="Proteomes" id="UP000593812"/>
    </source>
</evidence>
<keyword evidence="6 13" id="KW-0862">Zinc</keyword>
<dbReference type="EMBL" id="CP048654">
    <property type="protein sequence ID" value="QOW41958.1"/>
    <property type="molecule type" value="Genomic_DNA"/>
</dbReference>
<evidence type="ECO:0000256" key="6">
    <source>
        <dbReference type="ARBA" id="ARBA00022833"/>
    </source>
</evidence>